<reference evidence="2" key="2">
    <citation type="journal article" date="2021" name="Genome Biol. Evol.">
        <title>Developing a high-quality reference genome for a parasitic bivalve with doubly uniparental inheritance (Bivalvia: Unionida).</title>
        <authorList>
            <person name="Smith C.H."/>
        </authorList>
    </citation>
    <scope>NUCLEOTIDE SEQUENCE</scope>
    <source>
        <strain evidence="2">CHS0354</strain>
        <tissue evidence="2">Mantle</tissue>
    </source>
</reference>
<protein>
    <submittedName>
        <fullName evidence="2">Uncharacterized protein</fullName>
    </submittedName>
</protein>
<feature type="compositionally biased region" description="Basic and acidic residues" evidence="1">
    <location>
        <begin position="112"/>
        <end position="125"/>
    </location>
</feature>
<evidence type="ECO:0000313" key="2">
    <source>
        <dbReference type="EMBL" id="KAK3601097.1"/>
    </source>
</evidence>
<reference evidence="2" key="1">
    <citation type="journal article" date="2021" name="Genome Biol. Evol.">
        <title>A High-Quality Reference Genome for a Parasitic Bivalve with Doubly Uniparental Inheritance (Bivalvia: Unionida).</title>
        <authorList>
            <person name="Smith C.H."/>
        </authorList>
    </citation>
    <scope>NUCLEOTIDE SEQUENCE</scope>
    <source>
        <strain evidence="2">CHS0354</strain>
    </source>
</reference>
<reference evidence="2" key="3">
    <citation type="submission" date="2023-05" db="EMBL/GenBank/DDBJ databases">
        <authorList>
            <person name="Smith C.H."/>
        </authorList>
    </citation>
    <scope>NUCLEOTIDE SEQUENCE</scope>
    <source>
        <strain evidence="2">CHS0354</strain>
        <tissue evidence="2">Mantle</tissue>
    </source>
</reference>
<accession>A0AAE0W5E3</accession>
<dbReference type="EMBL" id="JAEAOA010001465">
    <property type="protein sequence ID" value="KAK3601097.1"/>
    <property type="molecule type" value="Genomic_DNA"/>
</dbReference>
<proteinExistence type="predicted"/>
<gene>
    <name evidence="2" type="ORF">CHS0354_024816</name>
</gene>
<sequence>MHFLADKEATKYWFDQLLATVHIKHLWELIIAGVKCNKDAFVEIMKIKRVLDAKSDKKMTDHGIWFIARDIKPDNHIKDHDIKLMTRAKPDNQMTDHGIKYMTREIKPDNCTTDHDIKSTTRELNPDIQMTRP</sequence>
<organism evidence="2 3">
    <name type="scientific">Potamilus streckersoni</name>
    <dbReference type="NCBI Taxonomy" id="2493646"/>
    <lineage>
        <taxon>Eukaryota</taxon>
        <taxon>Metazoa</taxon>
        <taxon>Spiralia</taxon>
        <taxon>Lophotrochozoa</taxon>
        <taxon>Mollusca</taxon>
        <taxon>Bivalvia</taxon>
        <taxon>Autobranchia</taxon>
        <taxon>Heteroconchia</taxon>
        <taxon>Palaeoheterodonta</taxon>
        <taxon>Unionida</taxon>
        <taxon>Unionoidea</taxon>
        <taxon>Unionidae</taxon>
        <taxon>Ambleminae</taxon>
        <taxon>Lampsilini</taxon>
        <taxon>Potamilus</taxon>
    </lineage>
</organism>
<dbReference type="Proteomes" id="UP001195483">
    <property type="component" value="Unassembled WGS sequence"/>
</dbReference>
<evidence type="ECO:0000256" key="1">
    <source>
        <dbReference type="SAM" id="MobiDB-lite"/>
    </source>
</evidence>
<name>A0AAE0W5E3_9BIVA</name>
<dbReference type="AlphaFoldDB" id="A0AAE0W5E3"/>
<comment type="caution">
    <text evidence="2">The sequence shown here is derived from an EMBL/GenBank/DDBJ whole genome shotgun (WGS) entry which is preliminary data.</text>
</comment>
<feature type="region of interest" description="Disordered" evidence="1">
    <location>
        <begin position="112"/>
        <end position="133"/>
    </location>
</feature>
<evidence type="ECO:0000313" key="3">
    <source>
        <dbReference type="Proteomes" id="UP001195483"/>
    </source>
</evidence>
<keyword evidence="3" id="KW-1185">Reference proteome</keyword>